<name>A0A2J8LWF3_PANTR</name>
<evidence type="ECO:0000313" key="3">
    <source>
        <dbReference type="Proteomes" id="UP000236370"/>
    </source>
</evidence>
<evidence type="ECO:0000256" key="1">
    <source>
        <dbReference type="SAM" id="MobiDB-lite"/>
    </source>
</evidence>
<dbReference type="EMBL" id="NBAG03000278">
    <property type="protein sequence ID" value="PNI51624.1"/>
    <property type="molecule type" value="Genomic_DNA"/>
</dbReference>
<dbReference type="PANTHER" id="PTHR45807">
    <property type="entry name" value="TYROSINE-PROTEIN KINASE HOPSCOTCH"/>
    <property type="match status" value="1"/>
</dbReference>
<organism evidence="2 3">
    <name type="scientific">Pan troglodytes</name>
    <name type="common">Chimpanzee</name>
    <dbReference type="NCBI Taxonomy" id="9598"/>
    <lineage>
        <taxon>Eukaryota</taxon>
        <taxon>Metazoa</taxon>
        <taxon>Chordata</taxon>
        <taxon>Craniata</taxon>
        <taxon>Vertebrata</taxon>
        <taxon>Euteleostomi</taxon>
        <taxon>Mammalia</taxon>
        <taxon>Eutheria</taxon>
        <taxon>Euarchontoglires</taxon>
        <taxon>Primates</taxon>
        <taxon>Haplorrhini</taxon>
        <taxon>Catarrhini</taxon>
        <taxon>Hominidae</taxon>
        <taxon>Pan</taxon>
    </lineage>
</organism>
<proteinExistence type="predicted"/>
<accession>A0A2J8LWF3</accession>
<dbReference type="AlphaFoldDB" id="A0A2J8LWF3"/>
<protein>
    <submittedName>
        <fullName evidence="2">TYK2 isoform 11</fullName>
    </submittedName>
</protein>
<sequence length="81" mass="8879">RVEGSGDPEEGKMDDEDPLVPGRDRGQELRVVLKVLDPSHHDIALAFYETASLMSQVSHMHLAFVHGVCVRGPESSSKLLV</sequence>
<reference evidence="2 3" key="1">
    <citation type="submission" date="2017-12" db="EMBL/GenBank/DDBJ databases">
        <title>High-resolution comparative analysis of great ape genomes.</title>
        <authorList>
            <person name="Pollen A."/>
            <person name="Hastie A."/>
            <person name="Hormozdiari F."/>
            <person name="Dougherty M."/>
            <person name="Liu R."/>
            <person name="Chaisson M."/>
            <person name="Hoppe E."/>
            <person name="Hill C."/>
            <person name="Pang A."/>
            <person name="Hillier L."/>
            <person name="Baker C."/>
            <person name="Armstrong J."/>
            <person name="Shendure J."/>
            <person name="Paten B."/>
            <person name="Wilson R."/>
            <person name="Chao H."/>
            <person name="Schneider V."/>
            <person name="Ventura M."/>
            <person name="Kronenberg Z."/>
            <person name="Murali S."/>
            <person name="Gordon D."/>
            <person name="Cantsilieris S."/>
            <person name="Munson K."/>
            <person name="Nelson B."/>
            <person name="Raja A."/>
            <person name="Underwood J."/>
            <person name="Diekhans M."/>
            <person name="Fiddes I."/>
            <person name="Haussler D."/>
            <person name="Eichler E."/>
        </authorList>
    </citation>
    <scope>NUCLEOTIDE SEQUENCE [LARGE SCALE GENOMIC DNA]</scope>
    <source>
        <strain evidence="2">Yerkes chimp pedigree #C0471</strain>
    </source>
</reference>
<evidence type="ECO:0000313" key="2">
    <source>
        <dbReference type="EMBL" id="PNI51624.1"/>
    </source>
</evidence>
<dbReference type="Gene3D" id="3.30.200.20">
    <property type="entry name" value="Phosphorylase Kinase, domain 1"/>
    <property type="match status" value="1"/>
</dbReference>
<dbReference type="PANTHER" id="PTHR45807:SF6">
    <property type="entry name" value="NON-RECEPTOR TYROSINE-PROTEIN KINASE TYK2"/>
    <property type="match status" value="1"/>
</dbReference>
<feature type="region of interest" description="Disordered" evidence="1">
    <location>
        <begin position="1"/>
        <end position="24"/>
    </location>
</feature>
<gene>
    <name evidence="2" type="ORF">CK820_G0026530</name>
</gene>
<dbReference type="Proteomes" id="UP000236370">
    <property type="component" value="Unassembled WGS sequence"/>
</dbReference>
<feature type="compositionally biased region" description="Acidic residues" evidence="1">
    <location>
        <begin position="1"/>
        <end position="18"/>
    </location>
</feature>
<dbReference type="InterPro" id="IPR051286">
    <property type="entry name" value="JAK"/>
</dbReference>
<comment type="caution">
    <text evidence="2">The sequence shown here is derived from an EMBL/GenBank/DDBJ whole genome shotgun (WGS) entry which is preliminary data.</text>
</comment>
<feature type="non-terminal residue" evidence="2">
    <location>
        <position position="1"/>
    </location>
</feature>